<dbReference type="Proteomes" id="UP000318138">
    <property type="component" value="Chromosome"/>
</dbReference>
<gene>
    <name evidence="2" type="ORF">FLK61_24255</name>
</gene>
<feature type="domain" description="N-acetyltransferase" evidence="1">
    <location>
        <begin position="8"/>
        <end position="171"/>
    </location>
</feature>
<dbReference type="AlphaFoldDB" id="A0A859FAT2"/>
<dbReference type="RefSeq" id="WP_176007942.1">
    <property type="nucleotide sequence ID" value="NZ_CP041372.2"/>
</dbReference>
<evidence type="ECO:0000259" key="1">
    <source>
        <dbReference type="PROSITE" id="PS51186"/>
    </source>
</evidence>
<organism evidence="2 3">
    <name type="scientific">Paenalkalicoccus suaedae</name>
    <dbReference type="NCBI Taxonomy" id="2592382"/>
    <lineage>
        <taxon>Bacteria</taxon>
        <taxon>Bacillati</taxon>
        <taxon>Bacillota</taxon>
        <taxon>Bacilli</taxon>
        <taxon>Bacillales</taxon>
        <taxon>Bacillaceae</taxon>
        <taxon>Paenalkalicoccus</taxon>
    </lineage>
</organism>
<keyword evidence="3" id="KW-1185">Reference proteome</keyword>
<dbReference type="InterPro" id="IPR051531">
    <property type="entry name" value="N-acetyltransferase"/>
</dbReference>
<dbReference type="PANTHER" id="PTHR43792">
    <property type="entry name" value="GNAT FAMILY, PUTATIVE (AFU_ORTHOLOGUE AFUA_3G00765)-RELATED-RELATED"/>
    <property type="match status" value="1"/>
</dbReference>
<proteinExistence type="predicted"/>
<evidence type="ECO:0000313" key="2">
    <source>
        <dbReference type="EMBL" id="QKS69898.1"/>
    </source>
</evidence>
<dbReference type="InterPro" id="IPR016181">
    <property type="entry name" value="Acyl_CoA_acyltransferase"/>
</dbReference>
<reference evidence="3" key="1">
    <citation type="submission" date="2019-07" db="EMBL/GenBank/DDBJ databases">
        <title>Bacillus alkalisoli sp. nov. isolated from saline soil.</title>
        <authorList>
            <person name="Sun J.-Q."/>
            <person name="Xu L."/>
        </authorList>
    </citation>
    <scope>NUCLEOTIDE SEQUENCE [LARGE SCALE GENOMIC DNA]</scope>
    <source>
        <strain evidence="3">M4U3P1</strain>
    </source>
</reference>
<dbReference type="InterPro" id="IPR000182">
    <property type="entry name" value="GNAT_dom"/>
</dbReference>
<keyword evidence="2" id="KW-0808">Transferase</keyword>
<dbReference type="PROSITE" id="PS51186">
    <property type="entry name" value="GNAT"/>
    <property type="match status" value="1"/>
</dbReference>
<dbReference type="GO" id="GO:0016747">
    <property type="term" value="F:acyltransferase activity, transferring groups other than amino-acyl groups"/>
    <property type="evidence" value="ECO:0007669"/>
    <property type="project" value="InterPro"/>
</dbReference>
<dbReference type="Pfam" id="PF13302">
    <property type="entry name" value="Acetyltransf_3"/>
    <property type="match status" value="1"/>
</dbReference>
<dbReference type="KEGG" id="psua:FLK61_24255"/>
<protein>
    <submittedName>
        <fullName evidence="2">GNAT family N-acetyltransferase</fullName>
    </submittedName>
</protein>
<accession>A0A859FAT2</accession>
<name>A0A859FAT2_9BACI</name>
<dbReference type="SUPFAM" id="SSF55729">
    <property type="entry name" value="Acyl-CoA N-acyltransferases (Nat)"/>
    <property type="match status" value="1"/>
</dbReference>
<dbReference type="EMBL" id="CP041372">
    <property type="protein sequence ID" value="QKS69898.1"/>
    <property type="molecule type" value="Genomic_DNA"/>
</dbReference>
<sequence length="179" mass="20232">MRFSTERLEIRPFMEADLADVSRIYMDAATCEFLLHDAWTEETMRENFAKKLEHTTLAPGGNVSLAVVHNGEVIGDLSAWYTEMKDTVEIGYSFYHGAAGHGFAQEAVRGLLEALVRERGVHRIQATLDARNVGSKKLCERVGMRQEAHFIKDYWNKGEWTDSYVFGVLGDEIIVGTNE</sequence>
<evidence type="ECO:0000313" key="3">
    <source>
        <dbReference type="Proteomes" id="UP000318138"/>
    </source>
</evidence>
<dbReference type="PANTHER" id="PTHR43792:SF1">
    <property type="entry name" value="N-ACETYLTRANSFERASE DOMAIN-CONTAINING PROTEIN"/>
    <property type="match status" value="1"/>
</dbReference>
<dbReference type="Gene3D" id="3.40.630.30">
    <property type="match status" value="1"/>
</dbReference>